<dbReference type="PANTHER" id="PTHR37298:SF1">
    <property type="entry name" value="UPF0111 PROTEIN YKAA"/>
    <property type="match status" value="1"/>
</dbReference>
<dbReference type="PANTHER" id="PTHR37298">
    <property type="entry name" value="UPF0111 PROTEIN YKAA"/>
    <property type="match status" value="1"/>
</dbReference>
<gene>
    <name evidence="2" type="ORF">A2074_07145</name>
</gene>
<evidence type="ECO:0000313" key="3">
    <source>
        <dbReference type="Proteomes" id="UP000178086"/>
    </source>
</evidence>
<comment type="similarity">
    <text evidence="1">Belongs to the UPF0111 family.</text>
</comment>
<dbReference type="InterPro" id="IPR018445">
    <property type="entry name" value="Put_Phosphate_transp_reg"/>
</dbReference>
<name>A0A1F2URD9_9ACTN</name>
<comment type="caution">
    <text evidence="2">The sequence shown here is derived from an EMBL/GenBank/DDBJ whole genome shotgun (WGS) entry which is preliminary data.</text>
</comment>
<protein>
    <recommendedName>
        <fullName evidence="4">DUF47 domain-containing protein</fullName>
    </recommendedName>
</protein>
<dbReference type="Proteomes" id="UP000178086">
    <property type="component" value="Unassembled WGS sequence"/>
</dbReference>
<evidence type="ECO:0000256" key="1">
    <source>
        <dbReference type="ARBA" id="ARBA00008591"/>
    </source>
</evidence>
<dbReference type="AlphaFoldDB" id="A0A1F2URD9"/>
<dbReference type="InterPro" id="IPR052912">
    <property type="entry name" value="UPF0111_domain"/>
</dbReference>
<organism evidence="2 3">
    <name type="scientific">Candidatus Aquicultor primus</name>
    <dbReference type="NCBI Taxonomy" id="1797195"/>
    <lineage>
        <taxon>Bacteria</taxon>
        <taxon>Bacillati</taxon>
        <taxon>Actinomycetota</taxon>
        <taxon>Candidatus Aquicultoria</taxon>
        <taxon>Candidatus Aquicultorales</taxon>
        <taxon>Candidatus Aquicultoraceae</taxon>
        <taxon>Candidatus Aquicultor</taxon>
    </lineage>
</organism>
<dbReference type="Pfam" id="PF01865">
    <property type="entry name" value="PhoU_div"/>
    <property type="match status" value="1"/>
</dbReference>
<evidence type="ECO:0000313" key="2">
    <source>
        <dbReference type="EMBL" id="OFW35504.1"/>
    </source>
</evidence>
<sequence length="205" mass="22873">MKLNLIPKNEIYFKLFAKAADNLIEAAALLNDSFENPDKAVENSKAITELEHKGDDIVAEISHKLAKTFVTPFDSEDIHELKSTIDSILDSIDSIAEKVTLYNVKSITKAAIGLTEELMVSTKLLSGLTSSLKKMQCNYELMDKIKKSEQAADKIYRKGIADLFANGTDVMEVIKWKDIYEDLEDAVDFCREAALTIEGIILKHA</sequence>
<evidence type="ECO:0008006" key="4">
    <source>
        <dbReference type="Google" id="ProtNLM"/>
    </source>
</evidence>
<dbReference type="InterPro" id="IPR038078">
    <property type="entry name" value="PhoU-like_sf"/>
</dbReference>
<dbReference type="EMBL" id="MELI01000015">
    <property type="protein sequence ID" value="OFW35504.1"/>
    <property type="molecule type" value="Genomic_DNA"/>
</dbReference>
<proteinExistence type="inferred from homology"/>
<dbReference type="Gene3D" id="1.20.58.220">
    <property type="entry name" value="Phosphate transport system protein phou homolog 2, domain 2"/>
    <property type="match status" value="1"/>
</dbReference>
<reference evidence="2 3" key="1">
    <citation type="journal article" date="2016" name="Nat. Commun.">
        <title>Thousands of microbial genomes shed light on interconnected biogeochemical processes in an aquifer system.</title>
        <authorList>
            <person name="Anantharaman K."/>
            <person name="Brown C.T."/>
            <person name="Hug L.A."/>
            <person name="Sharon I."/>
            <person name="Castelle C.J."/>
            <person name="Probst A.J."/>
            <person name="Thomas B.C."/>
            <person name="Singh A."/>
            <person name="Wilkins M.J."/>
            <person name="Karaoz U."/>
            <person name="Brodie E.L."/>
            <person name="Williams K.H."/>
            <person name="Hubbard S.S."/>
            <person name="Banfield J.F."/>
        </authorList>
    </citation>
    <scope>NUCLEOTIDE SEQUENCE [LARGE SCALE GENOMIC DNA]</scope>
</reference>
<accession>A0A1F2URD9</accession>